<protein>
    <submittedName>
        <fullName evidence="1">Uncharacterized protein</fullName>
    </submittedName>
</protein>
<gene>
    <name evidence="1" type="ORF">TEU_02600</name>
</gene>
<dbReference type="HOGENOM" id="CLU_808031_0_0_2"/>
<keyword evidence="2" id="KW-1185">Reference proteome</keyword>
<dbReference type="OrthoDB" id="86197at2157"/>
<dbReference type="STRING" id="1505907.TEU_02600"/>
<organism evidence="1 2">
    <name type="scientific">Thermococcus eurythermalis</name>
    <dbReference type="NCBI Taxonomy" id="1505907"/>
    <lineage>
        <taxon>Archaea</taxon>
        <taxon>Methanobacteriati</taxon>
        <taxon>Methanobacteriota</taxon>
        <taxon>Thermococci</taxon>
        <taxon>Thermococcales</taxon>
        <taxon>Thermococcaceae</taxon>
        <taxon>Thermococcus</taxon>
    </lineage>
</organism>
<dbReference type="GeneID" id="25152323"/>
<dbReference type="EMBL" id="CP008887">
    <property type="protein sequence ID" value="AIU69319.1"/>
    <property type="molecule type" value="Genomic_DNA"/>
</dbReference>
<evidence type="ECO:0000313" key="2">
    <source>
        <dbReference type="Proteomes" id="UP000029980"/>
    </source>
</evidence>
<reference evidence="1 2" key="1">
    <citation type="journal article" date="2015" name="Int. J. Syst. Evol. Microbiol.">
        <title>Thermococcus eurythermalis sp. nov., a conditional piezophilic hyperthermophilic archaeon with a wide temperature range isolated from an oil-immersed chimney in the Guaymas Basin.</title>
        <authorList>
            <person name="Zhao W."/>
            <person name="Zeng X."/>
            <person name="Xiao X."/>
        </authorList>
    </citation>
    <scope>NUCLEOTIDE SEQUENCE [LARGE SCALE GENOMIC DNA]</scope>
    <source>
        <strain evidence="1 2">A501</strain>
    </source>
</reference>
<sequence length="342" mass="38511">MRKPLSILLIFVVLLSAPAFSLAKDYSLPGAISGGITYNNIGLYGEIMVDFNVTLVNTAPYPKYVMVNPRYDFKVLRGNGSEYHYNYRTSDGNIKGAISRELVSRSVNYVTGFWLAPYETVVVNFRINENASYPVPLVDFRSHCGNLGKLTELTYENGTLVGVVLDNNGGLDGLICDSLYPYLVNSPMFLSVRSMFPIPDRNIEVLKYEGVVNFRITNVPNFENKDKLFDVFFAVAQPVVFLDGETYGYSPNYTMTYSEYVQKFVWEYSGRSRPEKKAPSVSVPENGLFKLTDTLISGVEVGSPLKVERKSYSGPDFPVWIVFMGDRVDITYRVSWNNNSGR</sequence>
<dbReference type="RefSeq" id="WP_050002300.1">
    <property type="nucleotide sequence ID" value="NZ_CP008887.1"/>
</dbReference>
<evidence type="ECO:0000313" key="1">
    <source>
        <dbReference type="EMBL" id="AIU69319.1"/>
    </source>
</evidence>
<dbReference type="Proteomes" id="UP000029980">
    <property type="component" value="Chromosome"/>
</dbReference>
<accession>A0A097QS79</accession>
<proteinExistence type="predicted"/>
<dbReference type="AlphaFoldDB" id="A0A097QS79"/>
<dbReference type="KEGG" id="teu:TEU_02600"/>
<name>A0A097QS79_9EURY</name>